<evidence type="ECO:0000313" key="4">
    <source>
        <dbReference type="EMBL" id="PRN00713.1"/>
    </source>
</evidence>
<comment type="caution">
    <text evidence="4">The sequence shown here is derived from an EMBL/GenBank/DDBJ whole genome shotgun (WGS) entry which is preliminary data.</text>
</comment>
<organism evidence="4 5">
    <name type="scientific">Aliarcobacter cryaerophilus</name>
    <dbReference type="NCBI Taxonomy" id="28198"/>
    <lineage>
        <taxon>Bacteria</taxon>
        <taxon>Pseudomonadati</taxon>
        <taxon>Campylobacterota</taxon>
        <taxon>Epsilonproteobacteria</taxon>
        <taxon>Campylobacterales</taxon>
        <taxon>Arcobacteraceae</taxon>
        <taxon>Aliarcobacter</taxon>
    </lineage>
</organism>
<name>A0A2S9TPJ1_9BACT</name>
<evidence type="ECO:0000313" key="5">
    <source>
        <dbReference type="Proteomes" id="UP000238811"/>
    </source>
</evidence>
<sequence>MSNRNEFKKKLKELEANLKNSKVQEELKKHNLNLDDLKQTIQYYYDNFEQFNDEDFNNISTKINELLSQSNESAFSLYSYKFTNTANYLIDNRPTVELDVNDNIDTKDNIKISEEEFSKRYDKLIEELNFEGEECNLTLETPSDRIPFKVYKNNNKSIVVETKGGTKNTRTKDKLIGIAYKNESDEKRSYDKVLIEKILNNSIFDYLAYGSSLENHSKDLVEAMKIKLSKNENELLKLKNKLEEIIEKHQTIEDKKEQFNEIFEKAENLDNKIKAVEDKAKLNASVSYWEAKQKSHKTKFWWFGGGAIGFIVILVFILFIALNSHENQTNINKQIKITNDINTTSKVEEINENNNKLEEKSSFFNFDYSKLAWYILMIFASSSAFWIIRITVKIALSNLHLSEDANERVVMIQTYLSFVNEGQINENDKNIILSSLFRPSNIGIINDESSVTVADIITAFKK</sequence>
<gene>
    <name evidence="4" type="ORF">CJ668_05700</name>
</gene>
<evidence type="ECO:0000259" key="3">
    <source>
        <dbReference type="Pfam" id="PF19658"/>
    </source>
</evidence>
<proteinExistence type="predicted"/>
<feature type="domain" description="DUF6161" evidence="3">
    <location>
        <begin position="360"/>
        <end position="450"/>
    </location>
</feature>
<reference evidence="4 5" key="1">
    <citation type="submission" date="2017-09" db="EMBL/GenBank/DDBJ databases">
        <title>Reassesment of A. cryaerophilus.</title>
        <authorList>
            <person name="Perez-Cataluna A."/>
            <person name="Collado L."/>
            <person name="Salgado O."/>
            <person name="Lefinanco V."/>
            <person name="Figueras M.J."/>
        </authorList>
    </citation>
    <scope>NUCLEOTIDE SEQUENCE [LARGE SCALE GENOMIC DNA]</scope>
    <source>
        <strain evidence="4 5">LMG 10229</strain>
    </source>
</reference>
<accession>A0A2S9TPJ1</accession>
<dbReference type="Proteomes" id="UP000238811">
    <property type="component" value="Unassembled WGS sequence"/>
</dbReference>
<feature type="transmembrane region" description="Helical" evidence="2">
    <location>
        <begin position="371"/>
        <end position="392"/>
    </location>
</feature>
<keyword evidence="2" id="KW-0812">Transmembrane</keyword>
<feature type="coiled-coil region" evidence="1">
    <location>
        <begin position="4"/>
        <end position="40"/>
    </location>
</feature>
<evidence type="ECO:0000256" key="1">
    <source>
        <dbReference type="SAM" id="Coils"/>
    </source>
</evidence>
<dbReference type="EMBL" id="NXGD01000005">
    <property type="protein sequence ID" value="PRN00713.1"/>
    <property type="molecule type" value="Genomic_DNA"/>
</dbReference>
<keyword evidence="1" id="KW-0175">Coiled coil</keyword>
<dbReference type="AlphaFoldDB" id="A0A2S9TPJ1"/>
<keyword evidence="2" id="KW-1133">Transmembrane helix</keyword>
<evidence type="ECO:0000256" key="2">
    <source>
        <dbReference type="SAM" id="Phobius"/>
    </source>
</evidence>
<dbReference type="InterPro" id="IPR046159">
    <property type="entry name" value="DUF6161"/>
</dbReference>
<dbReference type="Pfam" id="PF19658">
    <property type="entry name" value="DUF6161"/>
    <property type="match status" value="1"/>
</dbReference>
<protein>
    <recommendedName>
        <fullName evidence="3">DUF6161 domain-containing protein</fullName>
    </recommendedName>
</protein>
<feature type="coiled-coil region" evidence="1">
    <location>
        <begin position="221"/>
        <end position="279"/>
    </location>
</feature>
<feature type="transmembrane region" description="Helical" evidence="2">
    <location>
        <begin position="300"/>
        <end position="322"/>
    </location>
</feature>
<keyword evidence="2" id="KW-0472">Membrane</keyword>